<evidence type="ECO:0000259" key="2">
    <source>
        <dbReference type="Pfam" id="PF01820"/>
    </source>
</evidence>
<feature type="domain" description="D-alanine--D-alanine ligase N-terminal" evidence="2">
    <location>
        <begin position="5"/>
        <end position="57"/>
    </location>
</feature>
<accession>A0A2P2C523</accession>
<proteinExistence type="predicted"/>
<dbReference type="EMBL" id="CZKA01000033">
    <property type="protein sequence ID" value="CUR57069.1"/>
    <property type="molecule type" value="Genomic_DNA"/>
</dbReference>
<gene>
    <name evidence="3" type="ORF">NOCA2390016</name>
</gene>
<organism evidence="3">
    <name type="scientific">metagenome</name>
    <dbReference type="NCBI Taxonomy" id="256318"/>
    <lineage>
        <taxon>unclassified sequences</taxon>
        <taxon>metagenomes</taxon>
    </lineage>
</organism>
<dbReference type="SUPFAM" id="SSF52440">
    <property type="entry name" value="PreATP-grasp domain"/>
    <property type="match status" value="1"/>
</dbReference>
<dbReference type="AlphaFoldDB" id="A0A2P2C523"/>
<feature type="region of interest" description="Disordered" evidence="1">
    <location>
        <begin position="52"/>
        <end position="81"/>
    </location>
</feature>
<sequence length="81" mass="8197">MSRLRVAVVGGGQNCEHQVSLASAASVAAALDPGRYDVVRLTIDPDGEWWHAAGAGQSDGHGGVVSPTGTGVSSGWPGRWG</sequence>
<dbReference type="Pfam" id="PF01820">
    <property type="entry name" value="Dala_Dala_lig_N"/>
    <property type="match status" value="1"/>
</dbReference>
<dbReference type="InterPro" id="IPR011127">
    <property type="entry name" value="Dala_Dala_lig_N"/>
</dbReference>
<reference evidence="3" key="1">
    <citation type="submission" date="2015-08" db="EMBL/GenBank/DDBJ databases">
        <authorList>
            <person name="Babu N.S."/>
            <person name="Beckwith C.J."/>
            <person name="Beseler K.G."/>
            <person name="Brison A."/>
            <person name="Carone J.V."/>
            <person name="Caskin T.P."/>
            <person name="Diamond M."/>
            <person name="Durham M.E."/>
            <person name="Foxe J.M."/>
            <person name="Go M."/>
            <person name="Henderson B.A."/>
            <person name="Jones I.B."/>
            <person name="McGettigan J.A."/>
            <person name="Micheletti S.J."/>
            <person name="Nasrallah M.E."/>
            <person name="Ortiz D."/>
            <person name="Piller C.R."/>
            <person name="Privatt S.R."/>
            <person name="Schneider S.L."/>
            <person name="Sharp S."/>
            <person name="Smith T.C."/>
            <person name="Stanton J.D."/>
            <person name="Ullery H.E."/>
            <person name="Wilson R.J."/>
            <person name="Serrano M.G."/>
            <person name="Buck G."/>
            <person name="Lee V."/>
            <person name="Wang Y."/>
            <person name="Carvalho R."/>
            <person name="Voegtly L."/>
            <person name="Shi R."/>
            <person name="Duckworth R."/>
            <person name="Johnson A."/>
            <person name="Loviza R."/>
            <person name="Walstead R."/>
            <person name="Shah Z."/>
            <person name="Kiflezghi M."/>
            <person name="Wade K."/>
            <person name="Ball S.L."/>
            <person name="Bradley K.W."/>
            <person name="Asai D.J."/>
            <person name="Bowman C.A."/>
            <person name="Russell D.A."/>
            <person name="Pope W.H."/>
            <person name="Jacobs-Sera D."/>
            <person name="Hendrix R.W."/>
            <person name="Hatfull G.F."/>
        </authorList>
    </citation>
    <scope>NUCLEOTIDE SEQUENCE</scope>
</reference>
<feature type="compositionally biased region" description="Low complexity" evidence="1">
    <location>
        <begin position="64"/>
        <end position="81"/>
    </location>
</feature>
<evidence type="ECO:0000313" key="3">
    <source>
        <dbReference type="EMBL" id="CUR57069.1"/>
    </source>
</evidence>
<name>A0A2P2C523_9ZZZZ</name>
<evidence type="ECO:0000256" key="1">
    <source>
        <dbReference type="SAM" id="MobiDB-lite"/>
    </source>
</evidence>
<protein>
    <recommendedName>
        <fullName evidence="2">D-alanine--D-alanine ligase N-terminal domain-containing protein</fullName>
    </recommendedName>
</protein>
<dbReference type="InterPro" id="IPR016185">
    <property type="entry name" value="PreATP-grasp_dom_sf"/>
</dbReference>
<dbReference type="Gene3D" id="3.40.50.20">
    <property type="match status" value="1"/>
</dbReference>